<dbReference type="NCBIfam" id="TIGR01557">
    <property type="entry name" value="myb_SHAQKYF"/>
    <property type="match status" value="1"/>
</dbReference>
<comment type="subcellular location">
    <subcellularLocation>
        <location evidence="1">Nucleus</location>
    </subcellularLocation>
</comment>
<dbReference type="STRING" id="429701.A0A2G9FZQ5"/>
<keyword evidence="10" id="KW-1185">Reference proteome</keyword>
<evidence type="ECO:0000259" key="6">
    <source>
        <dbReference type="PROSITE" id="PS50090"/>
    </source>
</evidence>
<keyword evidence="2" id="KW-0217">Developmental protein</keyword>
<dbReference type="InterPro" id="IPR006447">
    <property type="entry name" value="Myb_dom_plants"/>
</dbReference>
<dbReference type="InterPro" id="IPR017930">
    <property type="entry name" value="Myb_dom"/>
</dbReference>
<evidence type="ECO:0000256" key="1">
    <source>
        <dbReference type="ARBA" id="ARBA00004123"/>
    </source>
</evidence>
<dbReference type="GO" id="GO:0048262">
    <property type="term" value="P:determination of dorsal/ventral asymmetry"/>
    <property type="evidence" value="ECO:0007669"/>
    <property type="project" value="UniProtKB-ARBA"/>
</dbReference>
<feature type="domain" description="Myb-like" evidence="6">
    <location>
        <begin position="80"/>
        <end position="125"/>
    </location>
</feature>
<protein>
    <recommendedName>
        <fullName evidence="11">Zuotin</fullName>
    </recommendedName>
</protein>
<dbReference type="InterPro" id="IPR017884">
    <property type="entry name" value="SANT_dom"/>
</dbReference>
<evidence type="ECO:0000256" key="3">
    <source>
        <dbReference type="ARBA" id="ARBA00023015"/>
    </source>
</evidence>
<evidence type="ECO:0000313" key="10">
    <source>
        <dbReference type="Proteomes" id="UP000231279"/>
    </source>
</evidence>
<feature type="domain" description="SANT" evidence="7">
    <location>
        <begin position="2"/>
        <end position="57"/>
    </location>
</feature>
<evidence type="ECO:0000256" key="5">
    <source>
        <dbReference type="ARBA" id="ARBA00023242"/>
    </source>
</evidence>
<dbReference type="SUPFAM" id="SSF46689">
    <property type="entry name" value="Homeodomain-like"/>
    <property type="match status" value="2"/>
</dbReference>
<dbReference type="PROSITE" id="PS51293">
    <property type="entry name" value="SANT"/>
    <property type="match status" value="2"/>
</dbReference>
<feature type="domain" description="SANT" evidence="7">
    <location>
        <begin position="76"/>
        <end position="129"/>
    </location>
</feature>
<dbReference type="InterPro" id="IPR001005">
    <property type="entry name" value="SANT/Myb"/>
</dbReference>
<keyword evidence="3" id="KW-0805">Transcription regulation</keyword>
<dbReference type="InterPro" id="IPR009057">
    <property type="entry name" value="Homeodomain-like_sf"/>
</dbReference>
<dbReference type="OrthoDB" id="118550at2759"/>
<dbReference type="GO" id="GO:0005634">
    <property type="term" value="C:nucleus"/>
    <property type="evidence" value="ECO:0007669"/>
    <property type="project" value="UniProtKB-SubCell"/>
</dbReference>
<dbReference type="EMBL" id="NKXS01008313">
    <property type="protein sequence ID" value="PIM98537.1"/>
    <property type="molecule type" value="Genomic_DNA"/>
</dbReference>
<evidence type="ECO:0008006" key="11">
    <source>
        <dbReference type="Google" id="ProtNLM"/>
    </source>
</evidence>
<dbReference type="AlphaFoldDB" id="A0A2G9FZQ5"/>
<dbReference type="Gene3D" id="1.10.10.60">
    <property type="entry name" value="Homeodomain-like"/>
    <property type="match status" value="2"/>
</dbReference>
<reference evidence="10" key="1">
    <citation type="journal article" date="2018" name="Gigascience">
        <title>Genome assembly of the Pink Ipe (Handroanthus impetiginosus, Bignoniaceae), a highly valued, ecologically keystone Neotropical timber forest tree.</title>
        <authorList>
            <person name="Silva-Junior O.B."/>
            <person name="Grattapaglia D."/>
            <person name="Novaes E."/>
            <person name="Collevatti R.G."/>
        </authorList>
    </citation>
    <scope>NUCLEOTIDE SEQUENCE [LARGE SCALE GENOMIC DNA]</scope>
    <source>
        <strain evidence="10">cv. UFG-1</strain>
    </source>
</reference>
<comment type="caution">
    <text evidence="9">The sequence shown here is derived from an EMBL/GenBank/DDBJ whole genome shotgun (WGS) entry which is preliminary data.</text>
</comment>
<evidence type="ECO:0000256" key="2">
    <source>
        <dbReference type="ARBA" id="ARBA00022473"/>
    </source>
</evidence>
<evidence type="ECO:0000259" key="7">
    <source>
        <dbReference type="PROSITE" id="PS51293"/>
    </source>
</evidence>
<evidence type="ECO:0000256" key="4">
    <source>
        <dbReference type="ARBA" id="ARBA00023163"/>
    </source>
</evidence>
<dbReference type="PANTHER" id="PTHR44042:SF69">
    <property type="entry name" value="TRANSCRIPTION FACTOR MYB-RELATED FAMILY"/>
    <property type="match status" value="1"/>
</dbReference>
<proteinExistence type="predicted"/>
<accession>A0A2G9FZQ5</accession>
<keyword evidence="5" id="KW-0539">Nucleus</keyword>
<dbReference type="Proteomes" id="UP000231279">
    <property type="component" value="Unassembled WGS sequence"/>
</dbReference>
<dbReference type="GO" id="GO:0003677">
    <property type="term" value="F:DNA binding"/>
    <property type="evidence" value="ECO:0007669"/>
    <property type="project" value="InterPro"/>
</dbReference>
<gene>
    <name evidence="9" type="ORF">CDL12_28984</name>
</gene>
<dbReference type="Pfam" id="PF00249">
    <property type="entry name" value="Myb_DNA-binding"/>
    <property type="match status" value="2"/>
</dbReference>
<feature type="domain" description="Myb-like" evidence="6">
    <location>
        <begin position="1"/>
        <end position="53"/>
    </location>
</feature>
<name>A0A2G9FZQ5_9LAMI</name>
<feature type="domain" description="HTH myb-type" evidence="8">
    <location>
        <begin position="80"/>
        <end position="129"/>
    </location>
</feature>
<dbReference type="PANTHER" id="PTHR44042">
    <property type="entry name" value="DUPLICATED HOMEODOMAIN-LIKE SUPERFAMILY PROTEIN-RELATED"/>
    <property type="match status" value="1"/>
</dbReference>
<dbReference type="FunFam" id="1.10.10.60:FF:000154">
    <property type="entry name" value="Transcription factor SRM1"/>
    <property type="match status" value="1"/>
</dbReference>
<organism evidence="9 10">
    <name type="scientific">Handroanthus impetiginosus</name>
    <dbReference type="NCBI Taxonomy" id="429701"/>
    <lineage>
        <taxon>Eukaryota</taxon>
        <taxon>Viridiplantae</taxon>
        <taxon>Streptophyta</taxon>
        <taxon>Embryophyta</taxon>
        <taxon>Tracheophyta</taxon>
        <taxon>Spermatophyta</taxon>
        <taxon>Magnoliopsida</taxon>
        <taxon>eudicotyledons</taxon>
        <taxon>Gunneridae</taxon>
        <taxon>Pentapetalae</taxon>
        <taxon>asterids</taxon>
        <taxon>lamiids</taxon>
        <taxon>Lamiales</taxon>
        <taxon>Bignoniaceae</taxon>
        <taxon>Crescentiina</taxon>
        <taxon>Tabebuia alliance</taxon>
        <taxon>Handroanthus</taxon>
    </lineage>
</organism>
<keyword evidence="4" id="KW-0804">Transcription</keyword>
<sequence length="134" mass="15567">MSEESSWTWEENKQFEDCLVEFGEDYPDRWSAIAAKLGTKSATQVQQHYAALLEDINAIEAGLIEPPKYEEKKEEDFGKPWTDKERRIFVLGLDKYGKGEWNSIARHMVKTRTPAQVASYAAKYLEEEEEEDNK</sequence>
<dbReference type="SMART" id="SM00717">
    <property type="entry name" value="SANT"/>
    <property type="match status" value="2"/>
</dbReference>
<evidence type="ECO:0000313" key="9">
    <source>
        <dbReference type="EMBL" id="PIM98537.1"/>
    </source>
</evidence>
<evidence type="ECO:0000259" key="8">
    <source>
        <dbReference type="PROSITE" id="PS51294"/>
    </source>
</evidence>
<dbReference type="CDD" id="cd00167">
    <property type="entry name" value="SANT"/>
    <property type="match status" value="2"/>
</dbReference>
<dbReference type="PROSITE" id="PS51294">
    <property type="entry name" value="HTH_MYB"/>
    <property type="match status" value="1"/>
</dbReference>
<dbReference type="GO" id="GO:0009908">
    <property type="term" value="P:flower development"/>
    <property type="evidence" value="ECO:0007669"/>
    <property type="project" value="UniProtKB-ARBA"/>
</dbReference>
<dbReference type="PROSITE" id="PS50090">
    <property type="entry name" value="MYB_LIKE"/>
    <property type="match status" value="2"/>
</dbReference>